<dbReference type="OrthoDB" id="8912923at2"/>
<protein>
    <recommendedName>
        <fullName evidence="5">Type 4 fimbrial biogenesis protein PilX N-terminal domain-containing protein</fullName>
    </recommendedName>
</protein>
<name>A0A426FQM8_9BURK</name>
<dbReference type="RefSeq" id="WP_125094365.1">
    <property type="nucleotide sequence ID" value="NZ_RRUE01000001.1"/>
</dbReference>
<evidence type="ECO:0000256" key="1">
    <source>
        <dbReference type="SAM" id="MobiDB-lite"/>
    </source>
</evidence>
<evidence type="ECO:0000256" key="2">
    <source>
        <dbReference type="SAM" id="Phobius"/>
    </source>
</evidence>
<organism evidence="3 4">
    <name type="scientific">Lautropia dentalis</name>
    <dbReference type="NCBI Taxonomy" id="2490857"/>
    <lineage>
        <taxon>Bacteria</taxon>
        <taxon>Pseudomonadati</taxon>
        <taxon>Pseudomonadota</taxon>
        <taxon>Betaproteobacteria</taxon>
        <taxon>Burkholderiales</taxon>
        <taxon>Burkholderiaceae</taxon>
        <taxon>Lautropia</taxon>
    </lineage>
</organism>
<dbReference type="EMBL" id="RRUE01000001">
    <property type="protein sequence ID" value="RRN44934.1"/>
    <property type="molecule type" value="Genomic_DNA"/>
</dbReference>
<keyword evidence="4" id="KW-1185">Reference proteome</keyword>
<feature type="transmembrane region" description="Helical" evidence="2">
    <location>
        <begin position="32"/>
        <end position="56"/>
    </location>
</feature>
<dbReference type="AlphaFoldDB" id="A0A426FQM8"/>
<dbReference type="Proteomes" id="UP000270261">
    <property type="component" value="Unassembled WGS sequence"/>
</dbReference>
<sequence length="208" mass="22801">MAARKTATPVHAGVTAAGQGPLGAPRRSQQGLVMMMTLILLVVMALGTAVAVRLSLTTDMVGANLRARTLAFQAAEAALRFCERQVINNFAGTPMITALSWDEWTDENQWNGPAGRRLTPQEINVPAQIKTMPQCLFRYLTIDDWRQIAPPKPGTVTAESRGFDSDRFRFVRITVRGYSPDYVPANSGDPQTAKGSEVRLQSMVRVIQ</sequence>
<evidence type="ECO:0008006" key="5">
    <source>
        <dbReference type="Google" id="ProtNLM"/>
    </source>
</evidence>
<keyword evidence="2" id="KW-0812">Transmembrane</keyword>
<keyword evidence="2" id="KW-0472">Membrane</keyword>
<accession>A0A426FQM8</accession>
<gene>
    <name evidence="3" type="ORF">EHV23_01250</name>
</gene>
<evidence type="ECO:0000313" key="4">
    <source>
        <dbReference type="Proteomes" id="UP000270261"/>
    </source>
</evidence>
<comment type="caution">
    <text evidence="3">The sequence shown here is derived from an EMBL/GenBank/DDBJ whole genome shotgun (WGS) entry which is preliminary data.</text>
</comment>
<proteinExistence type="predicted"/>
<keyword evidence="2" id="KW-1133">Transmembrane helix</keyword>
<evidence type="ECO:0000313" key="3">
    <source>
        <dbReference type="EMBL" id="RRN44934.1"/>
    </source>
</evidence>
<reference evidence="3 4" key="1">
    <citation type="submission" date="2018-11" db="EMBL/GenBank/DDBJ databases">
        <title>Genome sequencing of Lautropia sp. KCOM 2505 (= ChDC F240).</title>
        <authorList>
            <person name="Kook J.-K."/>
            <person name="Park S.-N."/>
            <person name="Lim Y.K."/>
        </authorList>
    </citation>
    <scope>NUCLEOTIDE SEQUENCE [LARGE SCALE GENOMIC DNA]</scope>
    <source>
        <strain evidence="3 4">KCOM 2505</strain>
    </source>
</reference>
<feature type="region of interest" description="Disordered" evidence="1">
    <location>
        <begin position="1"/>
        <end position="24"/>
    </location>
</feature>